<gene>
    <name evidence="3" type="ORF">N4264_21125</name>
</gene>
<dbReference type="EMBL" id="CP104694">
    <property type="protein sequence ID" value="UXI67216.1"/>
    <property type="molecule type" value="Genomic_DNA"/>
</dbReference>
<keyword evidence="2" id="KW-0472">Membrane</keyword>
<feature type="transmembrane region" description="Helical" evidence="2">
    <location>
        <begin position="6"/>
        <end position="27"/>
    </location>
</feature>
<feature type="compositionally biased region" description="Pro residues" evidence="1">
    <location>
        <begin position="103"/>
        <end position="117"/>
    </location>
</feature>
<keyword evidence="4" id="KW-1185">Reference proteome</keyword>
<evidence type="ECO:0000313" key="4">
    <source>
        <dbReference type="Proteomes" id="UP001064632"/>
    </source>
</evidence>
<dbReference type="Proteomes" id="UP001064632">
    <property type="component" value="Chromosome"/>
</dbReference>
<feature type="region of interest" description="Disordered" evidence="1">
    <location>
        <begin position="88"/>
        <end position="121"/>
    </location>
</feature>
<sequence>MSLRLWQRLFLAFAILSGAALVSYVIWQQGAFRRGFLDYLNGLGRQRIEQQLPQLAQAYAQHGSWDFLHNDPGELVRALGLREEGMAAEPGVGAAREGRPPHRPPPGQGPDYRPPPGRRIVTPHRRTRRVAARPTIRPTAARTKAGRRPAVTGKARPAAIVRVPAPSTWVPVCTCSTHRVAMCSAIPLSRW</sequence>
<evidence type="ECO:0000256" key="1">
    <source>
        <dbReference type="SAM" id="MobiDB-lite"/>
    </source>
</evidence>
<protein>
    <submittedName>
        <fullName evidence="3">Uncharacterized protein</fullName>
    </submittedName>
</protein>
<reference evidence="3" key="1">
    <citation type="submission" date="2022-09" db="EMBL/GenBank/DDBJ databases">
        <title>Tahibacter sp. nov., isolated from a fresh water.</title>
        <authorList>
            <person name="Baek J.H."/>
            <person name="Lee J.K."/>
            <person name="Kim J.M."/>
            <person name="Jeon C.O."/>
        </authorList>
    </citation>
    <scope>NUCLEOTIDE SEQUENCE</scope>
    <source>
        <strain evidence="3">W38</strain>
    </source>
</reference>
<proteinExistence type="predicted"/>
<dbReference type="RefSeq" id="WP_261694192.1">
    <property type="nucleotide sequence ID" value="NZ_CP104694.1"/>
</dbReference>
<evidence type="ECO:0000256" key="2">
    <source>
        <dbReference type="SAM" id="Phobius"/>
    </source>
</evidence>
<name>A0ABY6BCB6_9GAMM</name>
<accession>A0ABY6BCB6</accession>
<evidence type="ECO:0000313" key="3">
    <source>
        <dbReference type="EMBL" id="UXI67216.1"/>
    </source>
</evidence>
<keyword evidence="2" id="KW-1133">Transmembrane helix</keyword>
<organism evidence="3 4">
    <name type="scientific">Tahibacter amnicola</name>
    <dbReference type="NCBI Taxonomy" id="2976241"/>
    <lineage>
        <taxon>Bacteria</taxon>
        <taxon>Pseudomonadati</taxon>
        <taxon>Pseudomonadota</taxon>
        <taxon>Gammaproteobacteria</taxon>
        <taxon>Lysobacterales</taxon>
        <taxon>Rhodanobacteraceae</taxon>
        <taxon>Tahibacter</taxon>
    </lineage>
</organism>
<keyword evidence="2" id="KW-0812">Transmembrane</keyword>